<reference evidence="3 4" key="1">
    <citation type="submission" date="2015-01" db="EMBL/GenBank/DDBJ databases">
        <title>The Genome Sequence of Ochroconis gallopava CBS43764.</title>
        <authorList>
            <consortium name="The Broad Institute Genomics Platform"/>
            <person name="Cuomo C."/>
            <person name="de Hoog S."/>
            <person name="Gorbushina A."/>
            <person name="Stielow B."/>
            <person name="Teixiera M."/>
            <person name="Abouelleil A."/>
            <person name="Chapman S.B."/>
            <person name="Priest M."/>
            <person name="Young S.K."/>
            <person name="Wortman J."/>
            <person name="Nusbaum C."/>
            <person name="Birren B."/>
        </authorList>
    </citation>
    <scope>NUCLEOTIDE SEQUENCE [LARGE SCALE GENOMIC DNA]</scope>
    <source>
        <strain evidence="3 4">CBS 43764</strain>
    </source>
</reference>
<feature type="transmembrane region" description="Helical" evidence="2">
    <location>
        <begin position="319"/>
        <end position="340"/>
    </location>
</feature>
<evidence type="ECO:0000313" key="3">
    <source>
        <dbReference type="EMBL" id="KIW09016.1"/>
    </source>
</evidence>
<keyword evidence="2" id="KW-0812">Transmembrane</keyword>
<gene>
    <name evidence="3" type="ORF">PV09_00912</name>
</gene>
<evidence type="ECO:0008006" key="5">
    <source>
        <dbReference type="Google" id="ProtNLM"/>
    </source>
</evidence>
<dbReference type="GO" id="GO:0016020">
    <property type="term" value="C:membrane"/>
    <property type="evidence" value="ECO:0007669"/>
    <property type="project" value="TreeGrafter"/>
</dbReference>
<dbReference type="RefSeq" id="XP_016218885.1">
    <property type="nucleotide sequence ID" value="XM_016353732.1"/>
</dbReference>
<dbReference type="VEuPathDB" id="FungiDB:PV09_00912"/>
<evidence type="ECO:0000256" key="2">
    <source>
        <dbReference type="SAM" id="Phobius"/>
    </source>
</evidence>
<dbReference type="EMBL" id="KN847530">
    <property type="protein sequence ID" value="KIW09016.1"/>
    <property type="molecule type" value="Genomic_DNA"/>
</dbReference>
<dbReference type="OrthoDB" id="4034134at2759"/>
<dbReference type="InParanoid" id="A0A0D1Y1W3"/>
<accession>A0A0D1Y1W3</accession>
<dbReference type="AlphaFoldDB" id="A0A0D1Y1W3"/>
<proteinExistence type="predicted"/>
<keyword evidence="2" id="KW-1133">Transmembrane helix</keyword>
<keyword evidence="2" id="KW-0472">Membrane</keyword>
<feature type="region of interest" description="Disordered" evidence="1">
    <location>
        <begin position="63"/>
        <end position="84"/>
    </location>
</feature>
<evidence type="ECO:0000256" key="1">
    <source>
        <dbReference type="SAM" id="MobiDB-lite"/>
    </source>
</evidence>
<dbReference type="Proteomes" id="UP000053259">
    <property type="component" value="Unassembled WGS sequence"/>
</dbReference>
<protein>
    <recommendedName>
        <fullName evidence="5">Rho termination factor N-terminal domain-containing protein</fullName>
    </recommendedName>
</protein>
<dbReference type="PANTHER" id="PTHR41807:SF1">
    <property type="entry name" value="GLUTATHIONE TRANSFERASE 3"/>
    <property type="match status" value="1"/>
</dbReference>
<dbReference type="PANTHER" id="PTHR41807">
    <property type="entry name" value="GLUTATHIONE TRANSFERASE 3"/>
    <property type="match status" value="1"/>
</dbReference>
<organism evidence="3 4">
    <name type="scientific">Verruconis gallopava</name>
    <dbReference type="NCBI Taxonomy" id="253628"/>
    <lineage>
        <taxon>Eukaryota</taxon>
        <taxon>Fungi</taxon>
        <taxon>Dikarya</taxon>
        <taxon>Ascomycota</taxon>
        <taxon>Pezizomycotina</taxon>
        <taxon>Dothideomycetes</taxon>
        <taxon>Pleosporomycetidae</taxon>
        <taxon>Venturiales</taxon>
        <taxon>Sympoventuriaceae</taxon>
        <taxon>Verruconis</taxon>
    </lineage>
</organism>
<sequence length="344" mass="37717">MTTYLSKQKKGDLQDMAKQAGLSGYDDMLKDDLVTALDEKLRADSSKFAGNPIFAEFYKRGGSPVKKQRQVSSPSVPDADGELKTARRRKTIVAKVKDEAADAVNGAEDAAADTSTALATRTPRAVQRIAERVPLPPSPKVVSDYIARSQASFSTKLSDMYKKSGTTEAIEGVRDTASTVVAIEVLCNLIEAVGLQTETFPWRYAFDIPAIPAIKSHAYAVKLPDFFVLVTSFFWAPSTLWLTTSLFVPLLFAYFFNFSLSIRGQGARTRSSPHVYKFDPLTYNVSKALVTWLVYSQGFRFNGFWSDETVARVDGALFGGYQGVLIGTAIGALASLYEAILQKH</sequence>
<evidence type="ECO:0000313" key="4">
    <source>
        <dbReference type="Proteomes" id="UP000053259"/>
    </source>
</evidence>
<dbReference type="GeneID" id="27308885"/>
<name>A0A0D1Y1W3_9PEZI</name>
<dbReference type="STRING" id="253628.A0A0D1Y1W3"/>
<keyword evidence="4" id="KW-1185">Reference proteome</keyword>
<dbReference type="InterPro" id="IPR038872">
    <property type="entry name" value="Put_GTT3"/>
</dbReference>